<dbReference type="Pfam" id="PF05036">
    <property type="entry name" value="SPOR"/>
    <property type="match status" value="1"/>
</dbReference>
<evidence type="ECO:0000256" key="1">
    <source>
        <dbReference type="SAM" id="MobiDB-lite"/>
    </source>
</evidence>
<proteinExistence type="predicted"/>
<sequence>MDILLYLTELLQTRKTVGIAGLGTLYKKKSPGKYDADKHAFVPPSYTIAFTTELKEQEELANFISAKRNITLDSANYYIGEFSDKIHAELADKYEADLEPIGKLKLVNDEITFIREQESNFGFDFFGLPTLTELNSESELKDNSAPVEENTIEEIEEENKLEEENPGQETTDNLDDQPVYDEIGEFESPIEVHKNTNPPIIETTEEEEKEDELNEVETEELFEEETEPKKGLPFFMKFLIVLLIIIAAGAIAYFINPPFFDNYIKNNFEGKQDKNVPTALNDSLKNKLDSSQLDSVAKNNALVKLTTDSAAKAIDSSKVTIYEVLVSAVATEKKANKIISNLATQGVNAKKVKLSKTMINISAGSFLTNEEALKYRDSLRTKLRNPGIYIQPITPKTHKK</sequence>
<evidence type="ECO:0000259" key="3">
    <source>
        <dbReference type="PROSITE" id="PS51724"/>
    </source>
</evidence>
<feature type="transmembrane region" description="Helical" evidence="2">
    <location>
        <begin position="234"/>
        <end position="255"/>
    </location>
</feature>
<keyword evidence="2" id="KW-0812">Transmembrane</keyword>
<keyword evidence="5" id="KW-1185">Reference proteome</keyword>
<dbReference type="InterPro" id="IPR036680">
    <property type="entry name" value="SPOR-like_sf"/>
</dbReference>
<dbReference type="RefSeq" id="WP_173273798.1">
    <property type="nucleotide sequence ID" value="NZ_JABMKV010000004.1"/>
</dbReference>
<dbReference type="InterPro" id="IPR040495">
    <property type="entry name" value="HU-CCDC81_bac_1"/>
</dbReference>
<dbReference type="Proteomes" id="UP000762110">
    <property type="component" value="Unassembled WGS sequence"/>
</dbReference>
<organism evidence="4 5">
    <name type="scientific">Pedobacter boryungensis</name>
    <dbReference type="NCBI Taxonomy" id="869962"/>
    <lineage>
        <taxon>Bacteria</taxon>
        <taxon>Pseudomonadati</taxon>
        <taxon>Bacteroidota</taxon>
        <taxon>Sphingobacteriia</taxon>
        <taxon>Sphingobacteriales</taxon>
        <taxon>Sphingobacteriaceae</taxon>
        <taxon>Pedobacter</taxon>
    </lineage>
</organism>
<evidence type="ECO:0000313" key="5">
    <source>
        <dbReference type="Proteomes" id="UP000762110"/>
    </source>
</evidence>
<dbReference type="PROSITE" id="PS51724">
    <property type="entry name" value="SPOR"/>
    <property type="match status" value="1"/>
</dbReference>
<protein>
    <submittedName>
        <fullName evidence="4">SPOR domain-containing protein</fullName>
    </submittedName>
</protein>
<keyword evidence="2" id="KW-1133">Transmembrane helix</keyword>
<dbReference type="InterPro" id="IPR007730">
    <property type="entry name" value="SPOR-like_dom"/>
</dbReference>
<evidence type="ECO:0000313" key="4">
    <source>
        <dbReference type="EMBL" id="NQX33060.1"/>
    </source>
</evidence>
<dbReference type="Gene3D" id="3.30.70.1070">
    <property type="entry name" value="Sporulation related repeat"/>
    <property type="match status" value="1"/>
</dbReference>
<gene>
    <name evidence="4" type="ORF">HQN85_15080</name>
</gene>
<accession>A0ABX2DGJ6</accession>
<feature type="region of interest" description="Disordered" evidence="1">
    <location>
        <begin position="156"/>
        <end position="176"/>
    </location>
</feature>
<comment type="caution">
    <text evidence="4">The sequence shown here is derived from an EMBL/GenBank/DDBJ whole genome shotgun (WGS) entry which is preliminary data.</text>
</comment>
<dbReference type="Pfam" id="PF18174">
    <property type="entry name" value="HU-CCDC81_bac_1"/>
    <property type="match status" value="1"/>
</dbReference>
<name>A0ABX2DGJ6_9SPHI</name>
<feature type="domain" description="SPOR" evidence="3">
    <location>
        <begin position="316"/>
        <end position="392"/>
    </location>
</feature>
<reference evidence="4 5" key="1">
    <citation type="submission" date="2020-05" db="EMBL/GenBank/DDBJ databases">
        <title>Description of Pedobacter foliorum sp. nov.</title>
        <authorList>
            <person name="Qi S."/>
            <person name="Carlier A."/>
            <person name="Cnockaert M."/>
            <person name="Vandamme P."/>
        </authorList>
    </citation>
    <scope>NUCLEOTIDE SEQUENCE [LARGE SCALE GENOMIC DNA]</scope>
    <source>
        <strain evidence="4 5">LMG 31300</strain>
    </source>
</reference>
<dbReference type="EMBL" id="JABMKV010000004">
    <property type="protein sequence ID" value="NQX33060.1"/>
    <property type="molecule type" value="Genomic_DNA"/>
</dbReference>
<keyword evidence="2" id="KW-0472">Membrane</keyword>
<evidence type="ECO:0000256" key="2">
    <source>
        <dbReference type="SAM" id="Phobius"/>
    </source>
</evidence>